<keyword evidence="3 7" id="KW-0032">Aminotransferase</keyword>
<dbReference type="GO" id="GO:0008483">
    <property type="term" value="F:transaminase activity"/>
    <property type="evidence" value="ECO:0007669"/>
    <property type="project" value="UniProtKB-KW"/>
</dbReference>
<evidence type="ECO:0000256" key="4">
    <source>
        <dbReference type="ARBA" id="ARBA00022679"/>
    </source>
</evidence>
<gene>
    <name evidence="7" type="ORF">DMX08_16150</name>
</gene>
<dbReference type="Proteomes" id="UP000248188">
    <property type="component" value="Unassembled WGS sequence"/>
</dbReference>
<accession>A0A9Q6IGD5</accession>
<dbReference type="CDD" id="cd00610">
    <property type="entry name" value="OAT_like"/>
    <property type="match status" value="1"/>
</dbReference>
<dbReference type="NCBIfam" id="NF004767">
    <property type="entry name" value="PRK06105.1"/>
    <property type="match status" value="1"/>
</dbReference>
<protein>
    <submittedName>
        <fullName evidence="7">Aspartate aminotransferase family protein</fullName>
    </submittedName>
</protein>
<dbReference type="SUPFAM" id="SSF53383">
    <property type="entry name" value="PLP-dependent transferases"/>
    <property type="match status" value="1"/>
</dbReference>
<evidence type="ECO:0000256" key="1">
    <source>
        <dbReference type="ARBA" id="ARBA00001933"/>
    </source>
</evidence>
<dbReference type="Pfam" id="PF00202">
    <property type="entry name" value="Aminotran_3"/>
    <property type="match status" value="1"/>
</dbReference>
<keyword evidence="5 6" id="KW-0663">Pyridoxal phosphate</keyword>
<evidence type="ECO:0000256" key="2">
    <source>
        <dbReference type="ARBA" id="ARBA00008954"/>
    </source>
</evidence>
<dbReference type="NCBIfam" id="NF005682">
    <property type="entry name" value="PRK07480.1"/>
    <property type="match status" value="1"/>
</dbReference>
<dbReference type="InterPro" id="IPR049704">
    <property type="entry name" value="Aminotrans_3_PPA_site"/>
</dbReference>
<comment type="cofactor">
    <cofactor evidence="1">
        <name>pyridoxal 5'-phosphate</name>
        <dbReference type="ChEBI" id="CHEBI:597326"/>
    </cofactor>
</comment>
<dbReference type="InterPro" id="IPR005814">
    <property type="entry name" value="Aminotrans_3"/>
</dbReference>
<dbReference type="PANTHER" id="PTHR43094:SF1">
    <property type="entry name" value="AMINOTRANSFERASE CLASS-III"/>
    <property type="match status" value="1"/>
</dbReference>
<dbReference type="InterPro" id="IPR015421">
    <property type="entry name" value="PyrdxlP-dep_Trfase_major"/>
</dbReference>
<evidence type="ECO:0000256" key="6">
    <source>
        <dbReference type="RuleBase" id="RU003560"/>
    </source>
</evidence>
<dbReference type="PIRSF" id="PIRSF000521">
    <property type="entry name" value="Transaminase_4ab_Lys_Orn"/>
    <property type="match status" value="1"/>
</dbReference>
<sequence length="454" mass="50128">MTHKNPQTREWQTLSSDHHLAPFSDFKQLKEKGPRIITHAKGVYLWDSEGNQILDGMAGLWCVAIGYGRDELAEAASKQMRELPYYNLFFQTAHPPVLELSKAIADIAPEGMNHVFFTGSGSEGNDTMLRMVRHYWAIKGQPNKKTIISRVNGYHGSTVAGASLGGMTYMHEQGDLPIPGIVHIPQPYWFGEGGDMSPEEFGIWAANQLEEKILELGVDNVGAFIAEPIQGAGGVIVPPDSYWPRIKEILAKYDILFVADEVICGFGRTGEWFGSDYYDLKPDMMTIAKGLTSGYIPMGGLIVRDEVVAVLNEGGDFNHGFTYSGHPVAAAVALENIRIMRDEKIIQRAHEKAAPYLQKRLRELSDHPLVGEVRGVGLLGAIELVKDKATRARYEGRGVGMICRQFCFDNGLIMRAVGDTMIIAPPLVISEAEIDELVAKARKCLDLTLSVLQN</sequence>
<name>A0A9Q6IGD5_9PSED</name>
<evidence type="ECO:0000313" key="7">
    <source>
        <dbReference type="EMBL" id="PYC35927.1"/>
    </source>
</evidence>
<dbReference type="RefSeq" id="WP_110652457.1">
    <property type="nucleotide sequence ID" value="NZ_QJRN01000009.1"/>
</dbReference>
<dbReference type="Gene3D" id="3.40.640.10">
    <property type="entry name" value="Type I PLP-dependent aspartate aminotransferase-like (Major domain)"/>
    <property type="match status" value="1"/>
</dbReference>
<proteinExistence type="inferred from homology"/>
<reference evidence="7 8" key="1">
    <citation type="submission" date="2018-06" db="EMBL/GenBank/DDBJ databases">
        <title>Pseudomonas diversity within urban Lake Michigan freshwaters.</title>
        <authorList>
            <person name="Batrich M."/>
            <person name="Hatzopoulos T."/>
            <person name="Putonti C."/>
        </authorList>
    </citation>
    <scope>NUCLEOTIDE SEQUENCE [LARGE SCALE GENOMIC DNA]</scope>
    <source>
        <strain evidence="7 8">MB-090624</strain>
    </source>
</reference>
<dbReference type="FunFam" id="3.40.640.10:FF:000014">
    <property type="entry name" value="Adenosylmethionine-8-amino-7-oxononanoate aminotransferase, probable"/>
    <property type="match status" value="1"/>
</dbReference>
<evidence type="ECO:0000256" key="5">
    <source>
        <dbReference type="ARBA" id="ARBA00022898"/>
    </source>
</evidence>
<evidence type="ECO:0000256" key="3">
    <source>
        <dbReference type="ARBA" id="ARBA00022576"/>
    </source>
</evidence>
<dbReference type="InterPro" id="IPR015422">
    <property type="entry name" value="PyrdxlP-dep_Trfase_small"/>
</dbReference>
<evidence type="ECO:0000313" key="8">
    <source>
        <dbReference type="Proteomes" id="UP000248188"/>
    </source>
</evidence>
<comment type="caution">
    <text evidence="7">The sequence shown here is derived from an EMBL/GenBank/DDBJ whole genome shotgun (WGS) entry which is preliminary data.</text>
</comment>
<dbReference type="InterPro" id="IPR015424">
    <property type="entry name" value="PyrdxlP-dep_Trfase"/>
</dbReference>
<dbReference type="Gene3D" id="3.90.1150.10">
    <property type="entry name" value="Aspartate Aminotransferase, domain 1"/>
    <property type="match status" value="1"/>
</dbReference>
<dbReference type="PANTHER" id="PTHR43094">
    <property type="entry name" value="AMINOTRANSFERASE"/>
    <property type="match status" value="1"/>
</dbReference>
<dbReference type="AlphaFoldDB" id="A0A9Q6IGD5"/>
<organism evidence="7 8">
    <name type="scientific">Pseudomonas protegens</name>
    <dbReference type="NCBI Taxonomy" id="380021"/>
    <lineage>
        <taxon>Bacteria</taxon>
        <taxon>Pseudomonadati</taxon>
        <taxon>Pseudomonadota</taxon>
        <taxon>Gammaproteobacteria</taxon>
        <taxon>Pseudomonadales</taxon>
        <taxon>Pseudomonadaceae</taxon>
        <taxon>Pseudomonas</taxon>
    </lineage>
</organism>
<keyword evidence="4" id="KW-0808">Transferase</keyword>
<dbReference type="PROSITE" id="PS00600">
    <property type="entry name" value="AA_TRANSFER_CLASS_3"/>
    <property type="match status" value="1"/>
</dbReference>
<dbReference type="EMBL" id="QJRN01000009">
    <property type="protein sequence ID" value="PYC35927.1"/>
    <property type="molecule type" value="Genomic_DNA"/>
</dbReference>
<comment type="similarity">
    <text evidence="2 6">Belongs to the class-III pyridoxal-phosphate-dependent aminotransferase family.</text>
</comment>
<dbReference type="GO" id="GO:0030170">
    <property type="term" value="F:pyridoxal phosphate binding"/>
    <property type="evidence" value="ECO:0007669"/>
    <property type="project" value="InterPro"/>
</dbReference>